<evidence type="ECO:0000313" key="4">
    <source>
        <dbReference type="EMBL" id="ERE73971.1"/>
    </source>
</evidence>
<accession>A0A061HZV1</accession>
<feature type="chain" id="PRO_5001603874" evidence="1">
    <location>
        <begin position="24"/>
        <end position="170"/>
    </location>
</feature>
<dbReference type="InterPro" id="IPR028748">
    <property type="entry name" value="CATSPERB"/>
</dbReference>
<reference evidence="5" key="1">
    <citation type="journal article" date="2013" name="Nat. Biotechnol.">
        <title>Chinese hamster genome sequenced from sorted chromosomes.</title>
        <authorList>
            <person name="Brinkrolf K."/>
            <person name="Rupp O."/>
            <person name="Laux H."/>
            <person name="Kollin F."/>
            <person name="Ernst W."/>
            <person name="Linke B."/>
            <person name="Kofler R."/>
            <person name="Romand S."/>
            <person name="Hesse F."/>
            <person name="Budach W.E."/>
            <person name="Galosy S."/>
            <person name="Muller D."/>
            <person name="Noll T."/>
            <person name="Wienberg J."/>
            <person name="Jostock T."/>
            <person name="Leonard M."/>
            <person name="Grillari J."/>
            <person name="Tauch A."/>
            <person name="Goesmann A."/>
            <person name="Helk B."/>
            <person name="Mott J.E."/>
            <person name="Puhler A."/>
            <person name="Borth N."/>
        </authorList>
    </citation>
    <scope>NUCLEOTIDE SEQUENCE [LARGE SCALE GENOMIC DNA]</scope>
    <source>
        <strain evidence="5">17A/GY</strain>
    </source>
</reference>
<dbReference type="Pfam" id="PF21548">
    <property type="entry name" value="CATSPERB_2nd"/>
    <property type="match status" value="1"/>
</dbReference>
<name>A0A061HZV1_CRIGR</name>
<feature type="signal peptide" evidence="1">
    <location>
        <begin position="1"/>
        <end position="23"/>
    </location>
</feature>
<sequence length="170" mass="18908">MFLFSVLIIICQDDFFLWPSLFGVLPTCPWCLVTDQLVFYSSANIASVEEWIIKVTMSEGLNIYNTEGTLLDLVREPILQWNLGTIMNGPQVKKLYPHVRDIKVTKCLCANDVALLGLILNSTFNVEGHLGCFQVLAITNNAAMNIVEQMSLLYECASFGSFSVSGGPIY</sequence>
<dbReference type="EMBL" id="KE676353">
    <property type="protein sequence ID" value="ERE73971.1"/>
    <property type="molecule type" value="Genomic_DNA"/>
</dbReference>
<gene>
    <name evidence="4" type="ORF">H671_5g13790</name>
</gene>
<evidence type="ECO:0000259" key="2">
    <source>
        <dbReference type="Pfam" id="PF21541"/>
    </source>
</evidence>
<dbReference type="GO" id="GO:0005929">
    <property type="term" value="C:cilium"/>
    <property type="evidence" value="ECO:0007669"/>
    <property type="project" value="TreeGrafter"/>
</dbReference>
<evidence type="ECO:0000256" key="1">
    <source>
        <dbReference type="SAM" id="SignalP"/>
    </source>
</evidence>
<feature type="domain" description="Cation channel sperm-associated auxiliary subunit beta 2nd" evidence="3">
    <location>
        <begin position="86"/>
        <end position="125"/>
    </location>
</feature>
<dbReference type="InterPro" id="IPR048788">
    <property type="entry name" value="CATSPERB_2nd"/>
</dbReference>
<evidence type="ECO:0000313" key="5">
    <source>
        <dbReference type="Proteomes" id="UP000030759"/>
    </source>
</evidence>
<dbReference type="Proteomes" id="UP000030759">
    <property type="component" value="Unassembled WGS sequence"/>
</dbReference>
<dbReference type="InterPro" id="IPR048786">
    <property type="entry name" value="CATSPERB_N"/>
</dbReference>
<dbReference type="Pfam" id="PF21541">
    <property type="entry name" value="CATSPERB_1st"/>
    <property type="match status" value="1"/>
</dbReference>
<keyword evidence="1" id="KW-0732">Signal</keyword>
<organism evidence="4 5">
    <name type="scientific">Cricetulus griseus</name>
    <name type="common">Chinese hamster</name>
    <name type="synonym">Cricetulus barabensis griseus</name>
    <dbReference type="NCBI Taxonomy" id="10029"/>
    <lineage>
        <taxon>Eukaryota</taxon>
        <taxon>Metazoa</taxon>
        <taxon>Chordata</taxon>
        <taxon>Craniata</taxon>
        <taxon>Vertebrata</taxon>
        <taxon>Euteleostomi</taxon>
        <taxon>Mammalia</taxon>
        <taxon>Eutheria</taxon>
        <taxon>Euarchontoglires</taxon>
        <taxon>Glires</taxon>
        <taxon>Rodentia</taxon>
        <taxon>Myomorpha</taxon>
        <taxon>Muroidea</taxon>
        <taxon>Cricetidae</taxon>
        <taxon>Cricetinae</taxon>
        <taxon>Cricetulus</taxon>
    </lineage>
</organism>
<dbReference type="AlphaFoldDB" id="A0A061HZV1"/>
<feature type="domain" description="Cation channel sperm-associated auxiliary subunit beta N-terminal" evidence="2">
    <location>
        <begin position="41"/>
        <end position="72"/>
    </location>
</feature>
<dbReference type="PANTHER" id="PTHR14705">
    <property type="entry name" value="CATION CHANNEL SPERM-ASSOCIATED PROTEIN SUBUNIT BETA"/>
    <property type="match status" value="1"/>
</dbReference>
<dbReference type="PANTHER" id="PTHR14705:SF0">
    <property type="entry name" value="CATION CHANNEL SPERM-ASSOCIATED AUXILIARY SUBUNIT BETA"/>
    <property type="match status" value="1"/>
</dbReference>
<dbReference type="GO" id="GO:0036128">
    <property type="term" value="C:CatSper complex"/>
    <property type="evidence" value="ECO:0007669"/>
    <property type="project" value="InterPro"/>
</dbReference>
<evidence type="ECO:0000259" key="3">
    <source>
        <dbReference type="Pfam" id="PF21548"/>
    </source>
</evidence>
<proteinExistence type="predicted"/>
<protein>
    <submittedName>
        <fullName evidence="4">Cation channel sperm-associated protein subunit beta-like protein</fullName>
    </submittedName>
</protein>